<dbReference type="FunCoup" id="A0A7F5RBG3">
    <property type="interactions" value="262"/>
</dbReference>
<dbReference type="SMART" id="SM00408">
    <property type="entry name" value="IGc2"/>
    <property type="match status" value="3"/>
</dbReference>
<evidence type="ECO:0000256" key="3">
    <source>
        <dbReference type="ARBA" id="ARBA00022729"/>
    </source>
</evidence>
<dbReference type="InterPro" id="IPR013098">
    <property type="entry name" value="Ig_I-set"/>
</dbReference>
<dbReference type="OrthoDB" id="10012075at2759"/>
<dbReference type="SUPFAM" id="SSF48726">
    <property type="entry name" value="Immunoglobulin"/>
    <property type="match status" value="3"/>
</dbReference>
<keyword evidence="6" id="KW-1015">Disulfide bond</keyword>
<reference evidence="12" key="1">
    <citation type="submission" date="2025-08" db="UniProtKB">
        <authorList>
            <consortium name="RefSeq"/>
        </authorList>
    </citation>
    <scope>IDENTIFICATION</scope>
    <source>
        <tissue evidence="12">Entire body</tissue>
    </source>
</reference>
<keyword evidence="3" id="KW-0732">Signal</keyword>
<dbReference type="FunFam" id="2.60.40.10:FF:000376">
    <property type="entry name" value="CLUMA_CG000981, isoform A"/>
    <property type="match status" value="1"/>
</dbReference>
<dbReference type="Pfam" id="PF07679">
    <property type="entry name" value="I-set"/>
    <property type="match status" value="2"/>
</dbReference>
<dbReference type="FunFam" id="2.60.40.10:FF:000392">
    <property type="entry name" value="CLUMA_CG000981, isoform A"/>
    <property type="match status" value="1"/>
</dbReference>
<evidence type="ECO:0000256" key="9">
    <source>
        <dbReference type="SAM" id="Phobius"/>
    </source>
</evidence>
<keyword evidence="8" id="KW-0393">Immunoglobulin domain</keyword>
<feature type="domain" description="Ig-like" evidence="10">
    <location>
        <begin position="43"/>
        <end position="137"/>
    </location>
</feature>
<keyword evidence="4" id="KW-0677">Repeat</keyword>
<evidence type="ECO:0000313" key="12">
    <source>
        <dbReference type="RefSeq" id="XP_025833290.1"/>
    </source>
</evidence>
<protein>
    <submittedName>
        <fullName evidence="12">Neurotrimin-like</fullName>
    </submittedName>
</protein>
<evidence type="ECO:0000259" key="10">
    <source>
        <dbReference type="PROSITE" id="PS50835"/>
    </source>
</evidence>
<dbReference type="AlphaFoldDB" id="A0A7F5RBG3"/>
<dbReference type="InterPro" id="IPR013783">
    <property type="entry name" value="Ig-like_fold"/>
</dbReference>
<dbReference type="InterPro" id="IPR051170">
    <property type="entry name" value="Neural/epithelial_adhesion"/>
</dbReference>
<evidence type="ECO:0000256" key="2">
    <source>
        <dbReference type="ARBA" id="ARBA00022475"/>
    </source>
</evidence>
<keyword evidence="9" id="KW-1133">Transmembrane helix</keyword>
<sequence>MGRKCPIRTATSSWYVTLTVVIITCCCFCWASVSNGEPNSGGPRFNGPISNVTVPVGRDAMLKCSVDNLSIYKVAWLRVDTQTILTIHVHVITKNNRIGVTHSEQKTWYLHIRNVKESDRGWYMCQINTDPMKSQVGFLDVVVPPDILDSPTSADLTVHEGSNITFKCAARGSPDPAITWRREGGEPISLGNGNEVLKIEGSEFEMVKVNRLQMGPYLCIASNGVPPSVSKRIMLDVHFPPMISIANQLVGAYQGQKVSIECRSEAFPKSMNYWTKEDDITIVSDGKYKVDLEEHSFKKRMKLHISNVSPSDFGIYKCVAKNSLGEADGSIKIYPLPLPTTTSASTTPTRPMENVIIIEKLASPAITKYQPDINNSFENVVEAEIGVISTANEVHSYKSYDTWALSSSVGKSLLELSTLACLLLIYVTNG</sequence>
<dbReference type="InParanoid" id="A0A7F5RBG3"/>
<organism evidence="11 12">
    <name type="scientific">Agrilus planipennis</name>
    <name type="common">Emerald ash borer</name>
    <name type="synonym">Agrilus marcopoli</name>
    <dbReference type="NCBI Taxonomy" id="224129"/>
    <lineage>
        <taxon>Eukaryota</taxon>
        <taxon>Metazoa</taxon>
        <taxon>Ecdysozoa</taxon>
        <taxon>Arthropoda</taxon>
        <taxon>Hexapoda</taxon>
        <taxon>Insecta</taxon>
        <taxon>Pterygota</taxon>
        <taxon>Neoptera</taxon>
        <taxon>Endopterygota</taxon>
        <taxon>Coleoptera</taxon>
        <taxon>Polyphaga</taxon>
        <taxon>Elateriformia</taxon>
        <taxon>Buprestoidea</taxon>
        <taxon>Buprestidae</taxon>
        <taxon>Agrilinae</taxon>
        <taxon>Agrilus</taxon>
    </lineage>
</organism>
<accession>A0A7F5RBG3</accession>
<name>A0A7F5RBG3_AGRPL</name>
<evidence type="ECO:0000313" key="11">
    <source>
        <dbReference type="Proteomes" id="UP000192223"/>
    </source>
</evidence>
<feature type="domain" description="Ig-like" evidence="10">
    <location>
        <begin position="241"/>
        <end position="334"/>
    </location>
</feature>
<dbReference type="InterPro" id="IPR036179">
    <property type="entry name" value="Ig-like_dom_sf"/>
</dbReference>
<feature type="domain" description="Ig-like" evidence="10">
    <location>
        <begin position="145"/>
        <end position="230"/>
    </location>
</feature>
<dbReference type="PROSITE" id="PS50835">
    <property type="entry name" value="IG_LIKE"/>
    <property type="match status" value="3"/>
</dbReference>
<dbReference type="RefSeq" id="XP_025833290.1">
    <property type="nucleotide sequence ID" value="XM_025977505.1"/>
</dbReference>
<proteinExistence type="predicted"/>
<dbReference type="KEGG" id="apln:108740608"/>
<evidence type="ECO:0000256" key="7">
    <source>
        <dbReference type="ARBA" id="ARBA00023180"/>
    </source>
</evidence>
<dbReference type="InterPro" id="IPR007110">
    <property type="entry name" value="Ig-like_dom"/>
</dbReference>
<keyword evidence="5 9" id="KW-0472">Membrane</keyword>
<dbReference type="GO" id="GO:0043005">
    <property type="term" value="C:neuron projection"/>
    <property type="evidence" value="ECO:0007669"/>
    <property type="project" value="TreeGrafter"/>
</dbReference>
<dbReference type="InterPro" id="IPR003598">
    <property type="entry name" value="Ig_sub2"/>
</dbReference>
<dbReference type="Proteomes" id="UP000192223">
    <property type="component" value="Unplaced"/>
</dbReference>
<dbReference type="Pfam" id="PF13927">
    <property type="entry name" value="Ig_3"/>
    <property type="match status" value="1"/>
</dbReference>
<dbReference type="PANTHER" id="PTHR12231">
    <property type="entry name" value="CTX-RELATED TYPE I TRANSMEMBRANE PROTEIN"/>
    <property type="match status" value="1"/>
</dbReference>
<keyword evidence="7" id="KW-0325">Glycoprotein</keyword>
<evidence type="ECO:0000256" key="6">
    <source>
        <dbReference type="ARBA" id="ARBA00023157"/>
    </source>
</evidence>
<comment type="subcellular location">
    <subcellularLocation>
        <location evidence="1">Cell membrane</location>
    </subcellularLocation>
</comment>
<gene>
    <name evidence="12" type="primary">LOC108740608</name>
</gene>
<dbReference type="GeneID" id="108740608"/>
<evidence type="ECO:0000256" key="4">
    <source>
        <dbReference type="ARBA" id="ARBA00022737"/>
    </source>
</evidence>
<dbReference type="SMART" id="SM00409">
    <property type="entry name" value="IG"/>
    <property type="match status" value="3"/>
</dbReference>
<keyword evidence="9" id="KW-0812">Transmembrane</keyword>
<dbReference type="FunFam" id="2.60.40.10:FF:000328">
    <property type="entry name" value="CLUMA_CG000981, isoform A"/>
    <property type="match status" value="1"/>
</dbReference>
<evidence type="ECO:0000256" key="8">
    <source>
        <dbReference type="ARBA" id="ARBA00023319"/>
    </source>
</evidence>
<feature type="transmembrane region" description="Helical" evidence="9">
    <location>
        <begin position="12"/>
        <end position="33"/>
    </location>
</feature>
<keyword evidence="2" id="KW-1003">Cell membrane</keyword>
<keyword evidence="11" id="KW-1185">Reference proteome</keyword>
<dbReference type="Gene3D" id="2.60.40.10">
    <property type="entry name" value="Immunoglobulins"/>
    <property type="match status" value="3"/>
</dbReference>
<dbReference type="InterPro" id="IPR003599">
    <property type="entry name" value="Ig_sub"/>
</dbReference>
<evidence type="ECO:0000256" key="1">
    <source>
        <dbReference type="ARBA" id="ARBA00004236"/>
    </source>
</evidence>
<dbReference type="GO" id="GO:0005886">
    <property type="term" value="C:plasma membrane"/>
    <property type="evidence" value="ECO:0007669"/>
    <property type="project" value="UniProtKB-SubCell"/>
</dbReference>
<dbReference type="PANTHER" id="PTHR12231:SF272">
    <property type="entry name" value="DPR-INTERACTING PROTEIN THETA"/>
    <property type="match status" value="1"/>
</dbReference>
<evidence type="ECO:0000256" key="5">
    <source>
        <dbReference type="ARBA" id="ARBA00023136"/>
    </source>
</evidence>